<evidence type="ECO:0000313" key="3">
    <source>
        <dbReference type="Proteomes" id="UP000639010"/>
    </source>
</evidence>
<evidence type="ECO:0000259" key="1">
    <source>
        <dbReference type="Pfam" id="PF00535"/>
    </source>
</evidence>
<feature type="domain" description="Glycosyltransferase 2-like" evidence="1">
    <location>
        <begin position="5"/>
        <end position="54"/>
    </location>
</feature>
<sequence>MNQISIVIPSYNHGKYIEACLDSIYFQDYPEIEIIIIDDNSIDNSHSVIKNWIHNVKSSSTSFISKYDEKKDELIKTIYNRYNKNVRKIIYEKNSKNIGSTATYNKGFRIATGEYCTFVAADDITHPQMLSTLAKPLDENAADFVYSNMFIIDDNHQILREFILPDYSFEKSFCEWYLCGVSTLYRRSLHETFGYYDENSHADDHECYLRFALNGARLLHINKTLYSVRSHAQRQVGLHHPEKFKNLLEESKRLVLKARISLHAKRSSHDDIVVIQP</sequence>
<dbReference type="EMBL" id="JADBGG010000026">
    <property type="protein sequence ID" value="MBE1426409.1"/>
    <property type="molecule type" value="Genomic_DNA"/>
</dbReference>
<dbReference type="Gene3D" id="3.90.550.10">
    <property type="entry name" value="Spore Coat Polysaccharide Biosynthesis Protein SpsA, Chain A"/>
    <property type="match status" value="1"/>
</dbReference>
<proteinExistence type="predicted"/>
<dbReference type="InterPro" id="IPR029044">
    <property type="entry name" value="Nucleotide-diphossugar_trans"/>
</dbReference>
<dbReference type="Pfam" id="PF00535">
    <property type="entry name" value="Glycos_transf_2"/>
    <property type="match status" value="2"/>
</dbReference>
<dbReference type="PANTHER" id="PTHR22916">
    <property type="entry name" value="GLYCOSYLTRANSFERASE"/>
    <property type="match status" value="1"/>
</dbReference>
<name>A0ABR9H6S0_9BACT</name>
<protein>
    <submittedName>
        <fullName evidence="2">Glycosyltransferase involved in cell wall biosynthesis</fullName>
    </submittedName>
</protein>
<keyword evidence="3" id="KW-1185">Reference proteome</keyword>
<evidence type="ECO:0000313" key="2">
    <source>
        <dbReference type="EMBL" id="MBE1426409.1"/>
    </source>
</evidence>
<dbReference type="Proteomes" id="UP000639010">
    <property type="component" value="Unassembled WGS sequence"/>
</dbReference>
<reference evidence="2 3" key="1">
    <citation type="submission" date="2020-10" db="EMBL/GenBank/DDBJ databases">
        <title>Genomic Encyclopedia of Type Strains, Phase IV (KMG-IV): sequencing the most valuable type-strain genomes for metagenomic binning, comparative biology and taxonomic classification.</title>
        <authorList>
            <person name="Goeker M."/>
        </authorList>
    </citation>
    <scope>NUCLEOTIDE SEQUENCE [LARGE SCALE GENOMIC DNA]</scope>
    <source>
        <strain evidence="2 3">DSM 4194</strain>
    </source>
</reference>
<dbReference type="InterPro" id="IPR001173">
    <property type="entry name" value="Glyco_trans_2-like"/>
</dbReference>
<dbReference type="RefSeq" id="WP_192624409.1">
    <property type="nucleotide sequence ID" value="NZ_JADBGG010000026.1"/>
</dbReference>
<dbReference type="PANTHER" id="PTHR22916:SF3">
    <property type="entry name" value="UDP-GLCNAC:BETAGAL BETA-1,3-N-ACETYLGLUCOSAMINYLTRANSFERASE-LIKE PROTEIN 1"/>
    <property type="match status" value="1"/>
</dbReference>
<feature type="domain" description="Glycosyltransferase 2-like" evidence="1">
    <location>
        <begin position="76"/>
        <end position="189"/>
    </location>
</feature>
<organism evidence="2 3">
    <name type="scientific">Desulfomicrobium macestii</name>
    <dbReference type="NCBI Taxonomy" id="90731"/>
    <lineage>
        <taxon>Bacteria</taxon>
        <taxon>Pseudomonadati</taxon>
        <taxon>Thermodesulfobacteriota</taxon>
        <taxon>Desulfovibrionia</taxon>
        <taxon>Desulfovibrionales</taxon>
        <taxon>Desulfomicrobiaceae</taxon>
        <taxon>Desulfomicrobium</taxon>
    </lineage>
</organism>
<dbReference type="SUPFAM" id="SSF53448">
    <property type="entry name" value="Nucleotide-diphospho-sugar transferases"/>
    <property type="match status" value="1"/>
</dbReference>
<accession>A0ABR9H6S0</accession>
<gene>
    <name evidence="2" type="ORF">H4684_003074</name>
</gene>
<comment type="caution">
    <text evidence="2">The sequence shown here is derived from an EMBL/GenBank/DDBJ whole genome shotgun (WGS) entry which is preliminary data.</text>
</comment>